<evidence type="ECO:0000256" key="10">
    <source>
        <dbReference type="ARBA" id="ARBA00023242"/>
    </source>
</evidence>
<feature type="domain" description="C2H2-type" evidence="13">
    <location>
        <begin position="290"/>
        <end position="317"/>
    </location>
</feature>
<dbReference type="InterPro" id="IPR036236">
    <property type="entry name" value="Znf_C2H2_sf"/>
</dbReference>
<protein>
    <recommendedName>
        <fullName evidence="13">C2H2-type domain-containing protein</fullName>
    </recommendedName>
</protein>
<dbReference type="PANTHER" id="PTHR14003">
    <property type="entry name" value="TRANSCRIPTIONAL REPRESSOR PROTEIN YY"/>
    <property type="match status" value="1"/>
</dbReference>
<keyword evidence="4 11" id="KW-0863">Zinc-finger</keyword>
<dbReference type="GO" id="GO:0000785">
    <property type="term" value="C:chromatin"/>
    <property type="evidence" value="ECO:0007669"/>
    <property type="project" value="TreeGrafter"/>
</dbReference>
<feature type="region of interest" description="Disordered" evidence="12">
    <location>
        <begin position="128"/>
        <end position="165"/>
    </location>
</feature>
<evidence type="ECO:0000256" key="12">
    <source>
        <dbReference type="SAM" id="MobiDB-lite"/>
    </source>
</evidence>
<evidence type="ECO:0000256" key="8">
    <source>
        <dbReference type="ARBA" id="ARBA00023159"/>
    </source>
</evidence>
<gene>
    <name evidence="14" type="ORF">EI97DRAFT_145726</name>
</gene>
<dbReference type="EMBL" id="ML986507">
    <property type="protein sequence ID" value="KAF2273828.1"/>
    <property type="molecule type" value="Genomic_DNA"/>
</dbReference>
<evidence type="ECO:0000256" key="3">
    <source>
        <dbReference type="ARBA" id="ARBA00022737"/>
    </source>
</evidence>
<dbReference type="GO" id="GO:0008270">
    <property type="term" value="F:zinc ion binding"/>
    <property type="evidence" value="ECO:0007669"/>
    <property type="project" value="UniProtKB-KW"/>
</dbReference>
<evidence type="ECO:0000256" key="9">
    <source>
        <dbReference type="ARBA" id="ARBA00023163"/>
    </source>
</evidence>
<evidence type="ECO:0000256" key="5">
    <source>
        <dbReference type="ARBA" id="ARBA00022833"/>
    </source>
</evidence>
<feature type="compositionally biased region" description="Basic and acidic residues" evidence="12">
    <location>
        <begin position="196"/>
        <end position="218"/>
    </location>
</feature>
<dbReference type="OrthoDB" id="427030at2759"/>
<feature type="region of interest" description="Disordered" evidence="12">
    <location>
        <begin position="181"/>
        <end position="230"/>
    </location>
</feature>
<dbReference type="PROSITE" id="PS00028">
    <property type="entry name" value="ZINC_FINGER_C2H2_1"/>
    <property type="match status" value="4"/>
</dbReference>
<evidence type="ECO:0000256" key="4">
    <source>
        <dbReference type="ARBA" id="ARBA00022771"/>
    </source>
</evidence>
<keyword evidence="5" id="KW-0862">Zinc</keyword>
<dbReference type="SUPFAM" id="SSF57667">
    <property type="entry name" value="beta-beta-alpha zinc fingers"/>
    <property type="match status" value="2"/>
</dbReference>
<evidence type="ECO:0000256" key="1">
    <source>
        <dbReference type="ARBA" id="ARBA00004123"/>
    </source>
</evidence>
<evidence type="ECO:0000256" key="11">
    <source>
        <dbReference type="PROSITE-ProRule" id="PRU00042"/>
    </source>
</evidence>
<dbReference type="GeneID" id="54546405"/>
<dbReference type="FunFam" id="3.30.160.60:FF:000557">
    <property type="entry name" value="zinc finger and SCAN domain-containing protein 29"/>
    <property type="match status" value="1"/>
</dbReference>
<keyword evidence="3" id="KW-0677">Repeat</keyword>
<keyword evidence="15" id="KW-1185">Reference proteome</keyword>
<dbReference type="Gene3D" id="3.30.160.60">
    <property type="entry name" value="Classic Zinc Finger"/>
    <property type="match status" value="4"/>
</dbReference>
<feature type="domain" description="C2H2-type" evidence="13">
    <location>
        <begin position="260"/>
        <end position="289"/>
    </location>
</feature>
<dbReference type="SMART" id="SM00355">
    <property type="entry name" value="ZnF_C2H2"/>
    <property type="match status" value="4"/>
</dbReference>
<organism evidence="14 15">
    <name type="scientific">Westerdykella ornata</name>
    <dbReference type="NCBI Taxonomy" id="318751"/>
    <lineage>
        <taxon>Eukaryota</taxon>
        <taxon>Fungi</taxon>
        <taxon>Dikarya</taxon>
        <taxon>Ascomycota</taxon>
        <taxon>Pezizomycotina</taxon>
        <taxon>Dothideomycetes</taxon>
        <taxon>Pleosporomycetidae</taxon>
        <taxon>Pleosporales</taxon>
        <taxon>Sporormiaceae</taxon>
        <taxon>Westerdykella</taxon>
    </lineage>
</organism>
<dbReference type="RefSeq" id="XP_033651367.1">
    <property type="nucleotide sequence ID" value="XM_033793230.1"/>
</dbReference>
<feature type="domain" description="C2H2-type" evidence="13">
    <location>
        <begin position="230"/>
        <end position="259"/>
    </location>
</feature>
<feature type="domain" description="C2H2-type" evidence="13">
    <location>
        <begin position="318"/>
        <end position="348"/>
    </location>
</feature>
<dbReference type="FunFam" id="3.30.160.60:FF:000100">
    <property type="entry name" value="Zinc finger 45-like"/>
    <property type="match status" value="1"/>
</dbReference>
<dbReference type="PANTHER" id="PTHR14003:SF24">
    <property type="entry name" value="ZINC FINGER PROTEIN 410"/>
    <property type="match status" value="1"/>
</dbReference>
<evidence type="ECO:0000259" key="13">
    <source>
        <dbReference type="PROSITE" id="PS50157"/>
    </source>
</evidence>
<dbReference type="Pfam" id="PF00096">
    <property type="entry name" value="zf-C2H2"/>
    <property type="match status" value="4"/>
</dbReference>
<evidence type="ECO:0000256" key="6">
    <source>
        <dbReference type="ARBA" id="ARBA00023015"/>
    </source>
</evidence>
<keyword evidence="8" id="KW-0010">Activator</keyword>
<dbReference type="PROSITE" id="PS50157">
    <property type="entry name" value="ZINC_FINGER_C2H2_2"/>
    <property type="match status" value="4"/>
</dbReference>
<evidence type="ECO:0000256" key="2">
    <source>
        <dbReference type="ARBA" id="ARBA00022723"/>
    </source>
</evidence>
<dbReference type="GO" id="GO:0000981">
    <property type="term" value="F:DNA-binding transcription factor activity, RNA polymerase II-specific"/>
    <property type="evidence" value="ECO:0007669"/>
    <property type="project" value="TreeGrafter"/>
</dbReference>
<dbReference type="AlphaFoldDB" id="A0A6A6JCV0"/>
<keyword evidence="6" id="KW-0805">Transcription regulation</keyword>
<evidence type="ECO:0000256" key="7">
    <source>
        <dbReference type="ARBA" id="ARBA00023125"/>
    </source>
</evidence>
<dbReference type="InterPro" id="IPR013087">
    <property type="entry name" value="Znf_C2H2_type"/>
</dbReference>
<dbReference type="GO" id="GO:0000978">
    <property type="term" value="F:RNA polymerase II cis-regulatory region sequence-specific DNA binding"/>
    <property type="evidence" value="ECO:0007669"/>
    <property type="project" value="TreeGrafter"/>
</dbReference>
<keyword evidence="7" id="KW-0238">DNA-binding</keyword>
<dbReference type="GO" id="GO:0005667">
    <property type="term" value="C:transcription regulator complex"/>
    <property type="evidence" value="ECO:0007669"/>
    <property type="project" value="TreeGrafter"/>
</dbReference>
<sequence>MAAVMNPMHVGHWQTQPEQPFHDHVTSLFSSGSFRTSVDSEATGPFQAATAHMHHQMAQYSDPYQPGLFVPVVGSMPMNPYSLQQPFQTNFSSAMPSTPLFHSVNHGQPAPRLGDPRARFPMERAMPSAVKMEVPSPTRPAYSYLDSPQHEDSKPTLPQPTQGNTIEFNTHVDTLMRAIQAKQKHEPQQTQQPSEVRPELAQELRRAPHSPPRQDAKQQTKSQKKPTRKYECPLQDCNKRFCQKTHLVIHMRSHNGEKPHVCRHPGCGQSFSQLGNLRTHERRHTGERPYNCDICGKSFAQRGNVRAHRIVHQQIKPFTCELNKCGKRFTQLGNLKHHQNRFHADTIAELTKKFASVEEVDNVTDEERKLWEYFASLYKNSNKGIKGRGKDRRISVASSTVSTSSYTATMAPSARRDSIEYSEMYAQSASSRSSRCSSLSSVGFIKADDGFDFNSTMVGGYAGSSGYDDCVFPERTL</sequence>
<keyword evidence="10" id="KW-0539">Nucleus</keyword>
<proteinExistence type="predicted"/>
<keyword evidence="9" id="KW-0804">Transcription</keyword>
<accession>A0A6A6JCV0</accession>
<dbReference type="Proteomes" id="UP000800097">
    <property type="component" value="Unassembled WGS sequence"/>
</dbReference>
<evidence type="ECO:0000313" key="14">
    <source>
        <dbReference type="EMBL" id="KAF2273828.1"/>
    </source>
</evidence>
<keyword evidence="2" id="KW-0479">Metal-binding</keyword>
<evidence type="ECO:0000313" key="15">
    <source>
        <dbReference type="Proteomes" id="UP000800097"/>
    </source>
</evidence>
<reference evidence="14" key="1">
    <citation type="journal article" date="2020" name="Stud. Mycol.">
        <title>101 Dothideomycetes genomes: a test case for predicting lifestyles and emergence of pathogens.</title>
        <authorList>
            <person name="Haridas S."/>
            <person name="Albert R."/>
            <person name="Binder M."/>
            <person name="Bloem J."/>
            <person name="Labutti K."/>
            <person name="Salamov A."/>
            <person name="Andreopoulos B."/>
            <person name="Baker S."/>
            <person name="Barry K."/>
            <person name="Bills G."/>
            <person name="Bluhm B."/>
            <person name="Cannon C."/>
            <person name="Castanera R."/>
            <person name="Culley D."/>
            <person name="Daum C."/>
            <person name="Ezra D."/>
            <person name="Gonzalez J."/>
            <person name="Henrissat B."/>
            <person name="Kuo A."/>
            <person name="Liang C."/>
            <person name="Lipzen A."/>
            <person name="Lutzoni F."/>
            <person name="Magnuson J."/>
            <person name="Mondo S."/>
            <person name="Nolan M."/>
            <person name="Ohm R."/>
            <person name="Pangilinan J."/>
            <person name="Park H.-J."/>
            <person name="Ramirez L."/>
            <person name="Alfaro M."/>
            <person name="Sun H."/>
            <person name="Tritt A."/>
            <person name="Yoshinaga Y."/>
            <person name="Zwiers L.-H."/>
            <person name="Turgeon B."/>
            <person name="Goodwin S."/>
            <person name="Spatafora J."/>
            <person name="Crous P."/>
            <person name="Grigoriev I."/>
        </authorList>
    </citation>
    <scope>NUCLEOTIDE SEQUENCE</scope>
    <source>
        <strain evidence="14">CBS 379.55</strain>
    </source>
</reference>
<dbReference type="FunFam" id="3.30.160.60:FF:002343">
    <property type="entry name" value="Zinc finger protein 33A"/>
    <property type="match status" value="1"/>
</dbReference>
<comment type="subcellular location">
    <subcellularLocation>
        <location evidence="1">Nucleus</location>
    </subcellularLocation>
</comment>
<name>A0A6A6JCV0_WESOR</name>